<proteinExistence type="inferred from homology"/>
<evidence type="ECO:0000313" key="4">
    <source>
        <dbReference type="Proteomes" id="UP001596353"/>
    </source>
</evidence>
<dbReference type="EMBL" id="JBHSWG010000001">
    <property type="protein sequence ID" value="MFC6760938.1"/>
    <property type="molecule type" value="Genomic_DNA"/>
</dbReference>
<organism evidence="3 4">
    <name type="scientific">Sulfitobacter porphyrae</name>
    <dbReference type="NCBI Taxonomy" id="1246864"/>
    <lineage>
        <taxon>Bacteria</taxon>
        <taxon>Pseudomonadati</taxon>
        <taxon>Pseudomonadota</taxon>
        <taxon>Alphaproteobacteria</taxon>
        <taxon>Rhodobacterales</taxon>
        <taxon>Roseobacteraceae</taxon>
        <taxon>Sulfitobacter</taxon>
    </lineage>
</organism>
<dbReference type="PRINTS" id="PR00081">
    <property type="entry name" value="GDHRDH"/>
</dbReference>
<dbReference type="EC" id="1.1.1.-" evidence="3"/>
<evidence type="ECO:0000256" key="2">
    <source>
        <dbReference type="ARBA" id="ARBA00023002"/>
    </source>
</evidence>
<evidence type="ECO:0000256" key="1">
    <source>
        <dbReference type="ARBA" id="ARBA00006484"/>
    </source>
</evidence>
<dbReference type="Proteomes" id="UP001596353">
    <property type="component" value="Unassembled WGS sequence"/>
</dbReference>
<sequence length="418" mass="42039">MSKNRRVLVTGGAAGIGWAICRALAARGYRIALADIDAAAARAGVKELGDGHVALSVDLTDRASALALPQLAAEALGGLDVIVNNAGMTDTSGKSLTELPVSSFDRLIALNLSAVEAICSAAPRVLRPGSTIVNLASGAAWRPLALRGPYSATKAGIVALTETLAKEYASRGIAVSAIAPGYTLTPLVQSLADEGLVDLEKVAAGVPLGRIALPEDIAAAVVFSASQEGRVLSGETLGVDGLGLFGPAPQGAAPAAGIAGSGRLAILSPPDGLELDGAGGMVALPDPAGIAAAGPLNALIDFTALAPETGAPQVLSRIREVAIRAARAERRHDFSLLFVFGPGKSAESSAAVAAGGMLAKTLALEWAPSGIRVNALEWHGTKLPDLLTVCRFLVGEGAAMITGQVVRAGLAKTWDGAA</sequence>
<reference evidence="4" key="1">
    <citation type="journal article" date="2019" name="Int. J. Syst. Evol. Microbiol.">
        <title>The Global Catalogue of Microorganisms (GCM) 10K type strain sequencing project: providing services to taxonomists for standard genome sequencing and annotation.</title>
        <authorList>
            <consortium name="The Broad Institute Genomics Platform"/>
            <consortium name="The Broad Institute Genome Sequencing Center for Infectious Disease"/>
            <person name="Wu L."/>
            <person name="Ma J."/>
        </authorList>
    </citation>
    <scope>NUCLEOTIDE SEQUENCE [LARGE SCALE GENOMIC DNA]</scope>
    <source>
        <strain evidence="4">CCUG 66188</strain>
    </source>
</reference>
<dbReference type="InterPro" id="IPR002347">
    <property type="entry name" value="SDR_fam"/>
</dbReference>
<dbReference type="Pfam" id="PF13561">
    <property type="entry name" value="adh_short_C2"/>
    <property type="match status" value="1"/>
</dbReference>
<dbReference type="Gene3D" id="3.40.50.720">
    <property type="entry name" value="NAD(P)-binding Rossmann-like Domain"/>
    <property type="match status" value="2"/>
</dbReference>
<dbReference type="InterPro" id="IPR036291">
    <property type="entry name" value="NAD(P)-bd_dom_sf"/>
</dbReference>
<dbReference type="InterPro" id="IPR020904">
    <property type="entry name" value="Sc_DH/Rdtase_CS"/>
</dbReference>
<dbReference type="PRINTS" id="PR00080">
    <property type="entry name" value="SDRFAMILY"/>
</dbReference>
<keyword evidence="2 3" id="KW-0560">Oxidoreductase</keyword>
<dbReference type="PROSITE" id="PS00061">
    <property type="entry name" value="ADH_SHORT"/>
    <property type="match status" value="1"/>
</dbReference>
<protein>
    <submittedName>
        <fullName evidence="3">SDR family NAD(P)-dependent oxidoreductase</fullName>
        <ecNumber evidence="3">1.1.1.-</ecNumber>
    </submittedName>
</protein>
<dbReference type="GO" id="GO:0016491">
    <property type="term" value="F:oxidoreductase activity"/>
    <property type="evidence" value="ECO:0007669"/>
    <property type="project" value="UniProtKB-KW"/>
</dbReference>
<dbReference type="SUPFAM" id="SSF51735">
    <property type="entry name" value="NAD(P)-binding Rossmann-fold domains"/>
    <property type="match status" value="2"/>
</dbReference>
<accession>A0ABW2B5X1</accession>
<evidence type="ECO:0000313" key="3">
    <source>
        <dbReference type="EMBL" id="MFC6760938.1"/>
    </source>
</evidence>
<dbReference type="CDD" id="cd05233">
    <property type="entry name" value="SDR_c"/>
    <property type="match status" value="1"/>
</dbReference>
<comment type="caution">
    <text evidence="3">The sequence shown here is derived from an EMBL/GenBank/DDBJ whole genome shotgun (WGS) entry which is preliminary data.</text>
</comment>
<dbReference type="PANTHER" id="PTHR43639:SF1">
    <property type="entry name" value="SHORT-CHAIN DEHYDROGENASE_REDUCTASE FAMILY PROTEIN"/>
    <property type="match status" value="1"/>
</dbReference>
<dbReference type="PANTHER" id="PTHR43639">
    <property type="entry name" value="OXIDOREDUCTASE, SHORT-CHAIN DEHYDROGENASE/REDUCTASE FAMILY (AFU_ORTHOLOGUE AFUA_5G02870)"/>
    <property type="match status" value="1"/>
</dbReference>
<gene>
    <name evidence="3" type="ORF">ACFQFQ_17925</name>
</gene>
<comment type="similarity">
    <text evidence="1">Belongs to the short-chain dehydrogenases/reductases (SDR) family.</text>
</comment>
<keyword evidence="4" id="KW-1185">Reference proteome</keyword>
<name>A0ABW2B5X1_9RHOB</name>